<dbReference type="PRINTS" id="PR00237">
    <property type="entry name" value="GPCRRHODOPSN"/>
</dbReference>
<dbReference type="Proteomes" id="UP001209878">
    <property type="component" value="Unassembled WGS sequence"/>
</dbReference>
<evidence type="ECO:0000256" key="6">
    <source>
        <dbReference type="ARBA" id="ARBA00023136"/>
    </source>
</evidence>
<dbReference type="PANTHER" id="PTHR24249:SF372">
    <property type="entry name" value="G-PROTEIN COUPLED RECEPTORS FAMILY 1 PROFILE DOMAIN-CONTAINING PROTEIN"/>
    <property type="match status" value="1"/>
</dbReference>
<keyword evidence="3 9" id="KW-0812">Transmembrane</keyword>
<gene>
    <name evidence="11" type="ORF">NP493_319g05021</name>
</gene>
<comment type="caution">
    <text evidence="11">The sequence shown here is derived from an EMBL/GenBank/DDBJ whole genome shotgun (WGS) entry which is preliminary data.</text>
</comment>
<keyword evidence="4 9" id="KW-1133">Transmembrane helix</keyword>
<evidence type="ECO:0000313" key="11">
    <source>
        <dbReference type="EMBL" id="KAK2183242.1"/>
    </source>
</evidence>
<organism evidence="11 12">
    <name type="scientific">Ridgeia piscesae</name>
    <name type="common">Tubeworm</name>
    <dbReference type="NCBI Taxonomy" id="27915"/>
    <lineage>
        <taxon>Eukaryota</taxon>
        <taxon>Metazoa</taxon>
        <taxon>Spiralia</taxon>
        <taxon>Lophotrochozoa</taxon>
        <taxon>Annelida</taxon>
        <taxon>Polychaeta</taxon>
        <taxon>Sedentaria</taxon>
        <taxon>Canalipalpata</taxon>
        <taxon>Sabellida</taxon>
        <taxon>Siboglinidae</taxon>
        <taxon>Ridgeia</taxon>
    </lineage>
</organism>
<comment type="subcellular location">
    <subcellularLocation>
        <location evidence="1">Cell membrane</location>
        <topology evidence="1">Multi-pass membrane protein</topology>
    </subcellularLocation>
</comment>
<feature type="transmembrane region" description="Helical" evidence="9">
    <location>
        <begin position="45"/>
        <end position="68"/>
    </location>
</feature>
<feature type="transmembrane region" description="Helical" evidence="9">
    <location>
        <begin position="88"/>
        <end position="107"/>
    </location>
</feature>
<keyword evidence="8" id="KW-0807">Transducer</keyword>
<evidence type="ECO:0000256" key="2">
    <source>
        <dbReference type="ARBA" id="ARBA00022475"/>
    </source>
</evidence>
<protein>
    <recommendedName>
        <fullName evidence="10">G-protein coupled receptors family 1 profile domain-containing protein</fullName>
    </recommendedName>
</protein>
<keyword evidence="6 9" id="KW-0472">Membrane</keyword>
<evidence type="ECO:0000256" key="5">
    <source>
        <dbReference type="ARBA" id="ARBA00023040"/>
    </source>
</evidence>
<evidence type="ECO:0000256" key="3">
    <source>
        <dbReference type="ARBA" id="ARBA00022692"/>
    </source>
</evidence>
<dbReference type="CDD" id="cd00637">
    <property type="entry name" value="7tm_classA_rhodopsin-like"/>
    <property type="match status" value="1"/>
</dbReference>
<evidence type="ECO:0000256" key="9">
    <source>
        <dbReference type="SAM" id="Phobius"/>
    </source>
</evidence>
<dbReference type="GO" id="GO:0004930">
    <property type="term" value="F:G protein-coupled receptor activity"/>
    <property type="evidence" value="ECO:0007669"/>
    <property type="project" value="UniProtKB-KW"/>
</dbReference>
<feature type="domain" description="G-protein coupled receptors family 1 profile" evidence="10">
    <location>
        <begin position="24"/>
        <end position="292"/>
    </location>
</feature>
<evidence type="ECO:0000256" key="4">
    <source>
        <dbReference type="ARBA" id="ARBA00022989"/>
    </source>
</evidence>
<dbReference type="InterPro" id="IPR050569">
    <property type="entry name" value="TAAR"/>
</dbReference>
<dbReference type="PANTHER" id="PTHR24249">
    <property type="entry name" value="HISTAMINE RECEPTOR-RELATED G-PROTEIN COUPLED RECEPTOR"/>
    <property type="match status" value="1"/>
</dbReference>
<accession>A0AAD9L5H5</accession>
<feature type="transmembrane region" description="Helical" evidence="9">
    <location>
        <begin position="240"/>
        <end position="263"/>
    </location>
</feature>
<dbReference type="PROSITE" id="PS50262">
    <property type="entry name" value="G_PROTEIN_RECEP_F1_2"/>
    <property type="match status" value="1"/>
</dbReference>
<feature type="transmembrane region" description="Helical" evidence="9">
    <location>
        <begin position="275"/>
        <end position="295"/>
    </location>
</feature>
<keyword evidence="5" id="KW-0297">G-protein coupled receptor</keyword>
<dbReference type="GO" id="GO:0005886">
    <property type="term" value="C:plasma membrane"/>
    <property type="evidence" value="ECO:0007669"/>
    <property type="project" value="UniProtKB-SubCell"/>
</dbReference>
<reference evidence="11" key="1">
    <citation type="journal article" date="2023" name="Mol. Biol. Evol.">
        <title>Third-Generation Sequencing Reveals the Adaptive Role of the Epigenome in Three Deep-Sea Polychaetes.</title>
        <authorList>
            <person name="Perez M."/>
            <person name="Aroh O."/>
            <person name="Sun Y."/>
            <person name="Lan Y."/>
            <person name="Juniper S.K."/>
            <person name="Young C.R."/>
            <person name="Angers B."/>
            <person name="Qian P.Y."/>
        </authorList>
    </citation>
    <scope>NUCLEOTIDE SEQUENCE</scope>
    <source>
        <strain evidence="11">R07B-5</strain>
    </source>
</reference>
<proteinExistence type="predicted"/>
<name>A0AAD9L5H5_RIDPI</name>
<evidence type="ECO:0000313" key="12">
    <source>
        <dbReference type="Proteomes" id="UP001209878"/>
    </source>
</evidence>
<sequence length="317" mass="35823">MSDLEFDDVKPFIIVAIILLNLALNSLVIAVIVKHPQLREDRTTLFMLSLALSDLANGCTTMPISAVVCSKTSLAVRNELTYLPRIQAFFSSWFMVVSTNSLCWLTVCKMIAITNPLRIDTILTRRRCYCIITGIWISAGVFASTFCIRQSLWNFKICLYDIRVTPTLPVDTLAILIFGVAFALLLPQVIIVYSTVRIFNAILRTHRQIAALSNSIEGHRDFIGNIPTLTFKSIRSGRNVLIICLVYVLLTIPAAVYTIAVITHMENRLPANVQFFSIWILFCHTFVSSLFYLVLFRCIRRKAIDIIKDVGKLFTCD</sequence>
<evidence type="ECO:0000256" key="8">
    <source>
        <dbReference type="ARBA" id="ARBA00023224"/>
    </source>
</evidence>
<feature type="transmembrane region" description="Helical" evidence="9">
    <location>
        <begin position="128"/>
        <end position="152"/>
    </location>
</feature>
<keyword evidence="12" id="KW-1185">Reference proteome</keyword>
<feature type="transmembrane region" description="Helical" evidence="9">
    <location>
        <begin position="12"/>
        <end position="33"/>
    </location>
</feature>
<dbReference type="InterPro" id="IPR017452">
    <property type="entry name" value="GPCR_Rhodpsn_7TM"/>
</dbReference>
<dbReference type="SUPFAM" id="SSF81321">
    <property type="entry name" value="Family A G protein-coupled receptor-like"/>
    <property type="match status" value="1"/>
</dbReference>
<dbReference type="Gene3D" id="1.20.1070.10">
    <property type="entry name" value="Rhodopsin 7-helix transmembrane proteins"/>
    <property type="match status" value="1"/>
</dbReference>
<feature type="transmembrane region" description="Helical" evidence="9">
    <location>
        <begin position="172"/>
        <end position="196"/>
    </location>
</feature>
<dbReference type="Pfam" id="PF00001">
    <property type="entry name" value="7tm_1"/>
    <property type="match status" value="1"/>
</dbReference>
<keyword evidence="7" id="KW-0675">Receptor</keyword>
<evidence type="ECO:0000256" key="7">
    <source>
        <dbReference type="ARBA" id="ARBA00023170"/>
    </source>
</evidence>
<evidence type="ECO:0000256" key="1">
    <source>
        <dbReference type="ARBA" id="ARBA00004651"/>
    </source>
</evidence>
<dbReference type="InterPro" id="IPR000276">
    <property type="entry name" value="GPCR_Rhodpsn"/>
</dbReference>
<dbReference type="EMBL" id="JAODUO010000318">
    <property type="protein sequence ID" value="KAK2183242.1"/>
    <property type="molecule type" value="Genomic_DNA"/>
</dbReference>
<dbReference type="AlphaFoldDB" id="A0AAD9L5H5"/>
<keyword evidence="2" id="KW-1003">Cell membrane</keyword>
<evidence type="ECO:0000259" key="10">
    <source>
        <dbReference type="PROSITE" id="PS50262"/>
    </source>
</evidence>